<keyword evidence="1" id="KW-0812">Transmembrane</keyword>
<keyword evidence="3" id="KW-1185">Reference proteome</keyword>
<accession>A0A2P8HYG8</accession>
<feature type="transmembrane region" description="Helical" evidence="1">
    <location>
        <begin position="6"/>
        <end position="28"/>
    </location>
</feature>
<proteinExistence type="predicted"/>
<evidence type="ECO:0000313" key="3">
    <source>
        <dbReference type="Proteomes" id="UP000242310"/>
    </source>
</evidence>
<gene>
    <name evidence="2" type="ORF">B0H94_101181</name>
</gene>
<organism evidence="2 3">
    <name type="scientific">Salsuginibacillus halophilus</name>
    <dbReference type="NCBI Taxonomy" id="517424"/>
    <lineage>
        <taxon>Bacteria</taxon>
        <taxon>Bacillati</taxon>
        <taxon>Bacillota</taxon>
        <taxon>Bacilli</taxon>
        <taxon>Bacillales</taxon>
        <taxon>Bacillaceae</taxon>
        <taxon>Salsuginibacillus</taxon>
    </lineage>
</organism>
<keyword evidence="1" id="KW-1133">Transmembrane helix</keyword>
<comment type="caution">
    <text evidence="2">The sequence shown here is derived from an EMBL/GenBank/DDBJ whole genome shotgun (WGS) entry which is preliminary data.</text>
</comment>
<reference evidence="2 3" key="1">
    <citation type="submission" date="2018-03" db="EMBL/GenBank/DDBJ databases">
        <title>Genomic Encyclopedia of Type Strains, Phase III (KMG-III): the genomes of soil and plant-associated and newly described type strains.</title>
        <authorList>
            <person name="Whitman W."/>
        </authorList>
    </citation>
    <scope>NUCLEOTIDE SEQUENCE [LARGE SCALE GENOMIC DNA]</scope>
    <source>
        <strain evidence="2 3">CGMCC 1.07653</strain>
    </source>
</reference>
<dbReference type="EMBL" id="PYAV01000001">
    <property type="protein sequence ID" value="PSL51271.1"/>
    <property type="molecule type" value="Genomic_DNA"/>
</dbReference>
<dbReference type="Proteomes" id="UP000242310">
    <property type="component" value="Unassembled WGS sequence"/>
</dbReference>
<name>A0A2P8HYG8_9BACI</name>
<evidence type="ECO:0000313" key="2">
    <source>
        <dbReference type="EMBL" id="PSL51271.1"/>
    </source>
</evidence>
<protein>
    <submittedName>
        <fullName evidence="2">Uncharacterized protein</fullName>
    </submittedName>
</protein>
<keyword evidence="1" id="KW-0472">Membrane</keyword>
<sequence length="36" mass="4060">MTGLELVSVLGISFFAIFISVLMAFVMMKQSEFDKE</sequence>
<dbReference type="AlphaFoldDB" id="A0A2P8HYG8"/>
<evidence type="ECO:0000256" key="1">
    <source>
        <dbReference type="SAM" id="Phobius"/>
    </source>
</evidence>